<gene>
    <name evidence="12" type="ordered locus">Deipr_2551</name>
</gene>
<dbReference type="InterPro" id="IPR049142">
    <property type="entry name" value="MS_channel_1st"/>
</dbReference>
<dbReference type="Pfam" id="PF21082">
    <property type="entry name" value="MS_channel_3rd"/>
    <property type="match status" value="1"/>
</dbReference>
<feature type="domain" description="Mechanosensitive ion channel transmembrane helices 2/3" evidence="11">
    <location>
        <begin position="141"/>
        <end position="180"/>
    </location>
</feature>
<feature type="transmembrane region" description="Helical" evidence="8">
    <location>
        <begin position="20"/>
        <end position="39"/>
    </location>
</feature>
<evidence type="ECO:0000259" key="10">
    <source>
        <dbReference type="Pfam" id="PF21082"/>
    </source>
</evidence>
<evidence type="ECO:0000259" key="11">
    <source>
        <dbReference type="Pfam" id="PF21088"/>
    </source>
</evidence>
<dbReference type="InterPro" id="IPR010920">
    <property type="entry name" value="LSM_dom_sf"/>
</dbReference>
<dbReference type="EMBL" id="CP002539">
    <property type="protein sequence ID" value="ADY27666.1"/>
    <property type="molecule type" value="Genomic_DNA"/>
</dbReference>
<feature type="region of interest" description="Disordered" evidence="7">
    <location>
        <begin position="368"/>
        <end position="408"/>
    </location>
</feature>
<dbReference type="Proteomes" id="UP000007718">
    <property type="component" value="Plasmid pDEIPR03"/>
</dbReference>
<comment type="subcellular location">
    <subcellularLocation>
        <location evidence="1">Cell membrane</location>
        <topology evidence="1">Multi-pass membrane protein</topology>
    </subcellularLocation>
</comment>
<accession>F0RQV7</accession>
<dbReference type="eggNOG" id="COG0668">
    <property type="taxonomic scope" value="Bacteria"/>
</dbReference>
<dbReference type="SUPFAM" id="SSF82861">
    <property type="entry name" value="Mechanosensitive channel protein MscS (YggB), transmembrane region"/>
    <property type="match status" value="1"/>
</dbReference>
<dbReference type="InterPro" id="IPR045276">
    <property type="entry name" value="YbiO_bact"/>
</dbReference>
<dbReference type="PANTHER" id="PTHR30460:SF0">
    <property type="entry name" value="MODERATE CONDUCTANCE MECHANOSENSITIVE CHANNEL YBIO"/>
    <property type="match status" value="1"/>
</dbReference>
<reference evidence="13" key="1">
    <citation type="submission" date="2011-02" db="EMBL/GenBank/DDBJ databases">
        <title>The complete sequence of plasmid3 of Deinococcus proteolyticus DSM 20540.</title>
        <authorList>
            <consortium name="US DOE Joint Genome Institute (JGI-PGF)"/>
            <person name="Lucas S."/>
            <person name="Copeland A."/>
            <person name="Lapidus A."/>
            <person name="Bruce D."/>
            <person name="Goodwin L."/>
            <person name="Pitluck S."/>
            <person name="Kyrpides N."/>
            <person name="Mavromatis K."/>
            <person name="Pagani I."/>
            <person name="Ivanova N."/>
            <person name="Ovchinnikova G."/>
            <person name="Zeytun A."/>
            <person name="Detter J.C."/>
            <person name="Han C."/>
            <person name="Land M."/>
            <person name="Hauser L."/>
            <person name="Markowitz V."/>
            <person name="Cheng J.-F."/>
            <person name="Hugenholtz P."/>
            <person name="Woyke T."/>
            <person name="Wu D."/>
            <person name="Pukall R."/>
            <person name="Steenblock K."/>
            <person name="Brambilla E."/>
            <person name="Klenk H.-P."/>
            <person name="Eisen J.A."/>
        </authorList>
    </citation>
    <scope>NUCLEOTIDE SEQUENCE [LARGE SCALE GENOMIC DNA]</scope>
    <source>
        <strain evidence="13">ATCC 35074 / DSM 20540 / JCM 6276 / NBRC 101906 / NCIMB 13154 / VKM Ac-1939 / CCM 2703 / MRP</strain>
        <plasmid evidence="13">Plasmid pDEIPR03</plasmid>
    </source>
</reference>
<evidence type="ECO:0000313" key="13">
    <source>
        <dbReference type="Proteomes" id="UP000007718"/>
    </source>
</evidence>
<keyword evidence="6 8" id="KW-0472">Membrane</keyword>
<dbReference type="AlphaFoldDB" id="F0RQV7"/>
<evidence type="ECO:0000256" key="2">
    <source>
        <dbReference type="ARBA" id="ARBA00008017"/>
    </source>
</evidence>
<reference evidence="12 13" key="2">
    <citation type="journal article" date="2012" name="Stand. Genomic Sci.">
        <title>Complete genome sequence of the orange-red pigmented, radioresistant Deinococcus proteolyticus type strain (MRP(T)).</title>
        <authorList>
            <person name="Copeland A."/>
            <person name="Zeytun A."/>
            <person name="Yassawong M."/>
            <person name="Nolan M."/>
            <person name="Lucas S."/>
            <person name="Hammon N."/>
            <person name="Deshpande S."/>
            <person name="Cheng J.F."/>
            <person name="Han C."/>
            <person name="Tapia R."/>
            <person name="Goodwin L.A."/>
            <person name="Pitluck S."/>
            <person name="Mavromatis K."/>
            <person name="Liolios K."/>
            <person name="Pagani I."/>
            <person name="Ivanova N."/>
            <person name="Mikhailova N."/>
            <person name="Pati A."/>
            <person name="Chen A."/>
            <person name="Palaniappan K."/>
            <person name="Land M."/>
            <person name="Hauser L."/>
            <person name="Jeffries C.D."/>
            <person name="Brambilla E.M."/>
            <person name="Rohde M."/>
            <person name="Sikorski J."/>
            <person name="Pukall R."/>
            <person name="Goker M."/>
            <person name="Detter J.C."/>
            <person name="Woyke T."/>
            <person name="Bristow J."/>
            <person name="Eisen J.A."/>
            <person name="Markowitz V."/>
            <person name="Hugenholtz P."/>
            <person name="Kyrpides N.C."/>
            <person name="Klenk H.P."/>
            <person name="Lapidus A."/>
        </authorList>
    </citation>
    <scope>NUCLEOTIDE SEQUENCE [LARGE SCALE GENOMIC DNA]</scope>
    <source>
        <strain evidence="13">ATCC 35074 / DSM 20540 / JCM 6276 / NBRC 101906 / NCIMB 13154 / VKM Ac-1939 / CCM 2703 / MRP</strain>
        <plasmid evidence="13">Plasmid pDEIPR03</plasmid>
    </source>
</reference>
<dbReference type="SUPFAM" id="SSF50182">
    <property type="entry name" value="Sm-like ribonucleoproteins"/>
    <property type="match status" value="1"/>
</dbReference>
<dbReference type="InterPro" id="IPR006685">
    <property type="entry name" value="MscS_channel_2nd"/>
</dbReference>
<dbReference type="InterPro" id="IPR011014">
    <property type="entry name" value="MscS_channel_TM-2"/>
</dbReference>
<feature type="transmembrane region" description="Helical" evidence="8">
    <location>
        <begin position="93"/>
        <end position="118"/>
    </location>
</feature>
<dbReference type="RefSeq" id="WP_013623173.1">
    <property type="nucleotide sequence ID" value="NC_015170.1"/>
</dbReference>
<dbReference type="InterPro" id="IPR023408">
    <property type="entry name" value="MscS_beta-dom_sf"/>
</dbReference>
<dbReference type="OrthoDB" id="9809206at2"/>
<comment type="similarity">
    <text evidence="2">Belongs to the MscS (TC 1.A.23) family.</text>
</comment>
<evidence type="ECO:0000256" key="4">
    <source>
        <dbReference type="ARBA" id="ARBA00022692"/>
    </source>
</evidence>
<keyword evidence="5 8" id="KW-1133">Transmembrane helix</keyword>
<keyword evidence="13" id="KW-1185">Reference proteome</keyword>
<protein>
    <submittedName>
        <fullName evidence="12">MscS Mechanosensitive ion channel</fullName>
    </submittedName>
</protein>
<dbReference type="HOGENOM" id="CLU_037945_8_0_0"/>
<dbReference type="PANTHER" id="PTHR30460">
    <property type="entry name" value="MODERATE CONDUCTANCE MECHANOSENSITIVE CHANNEL YBIO"/>
    <property type="match status" value="1"/>
</dbReference>
<evidence type="ECO:0000259" key="9">
    <source>
        <dbReference type="Pfam" id="PF00924"/>
    </source>
</evidence>
<evidence type="ECO:0000256" key="1">
    <source>
        <dbReference type="ARBA" id="ARBA00004651"/>
    </source>
</evidence>
<evidence type="ECO:0000256" key="6">
    <source>
        <dbReference type="ARBA" id="ARBA00023136"/>
    </source>
</evidence>
<dbReference type="Gene3D" id="2.30.30.60">
    <property type="match status" value="1"/>
</dbReference>
<sequence>MWEELQLQIIKPAAWFKFGLGLLVTVALYRLGLTVLRLLRPRMSQGFYPVLHGLLLLSSLLLLLGLSTQAFYLTSSPLFDLGKSVMDALQATGGQLLLIAALSLVAWSLIGEAAGRIVPSDEFNRRTVRVRTLKGVVESTLKAVVLFTALIAVLQTVGVNATSLLASASVLGLAVSFGAQSLIKDIFNGFFILLSDQYGVGDDVDLNLGAVSGTVEAIDLRTTSVRDISGTLHIMQNGQITAISVKSKDWARVVATVDVAYEADVDQAIRVLEQVSRDLYADEHWHSYFLSEPDVQGVTALGTDAITLRALFKVGPKSQYAVGREFNRRIKIAMDEAGISIPYPQRRMSFGDGPLEIRLVQGNAVQANPAQGDPAQVELAQGTPFPHAPAEQDRQSPLVTPPLKRNAD</sequence>
<dbReference type="Gene3D" id="1.10.287.1260">
    <property type="match status" value="1"/>
</dbReference>
<dbReference type="SUPFAM" id="SSF82689">
    <property type="entry name" value="Mechanosensitive channel protein MscS (YggB), C-terminal domain"/>
    <property type="match status" value="1"/>
</dbReference>
<evidence type="ECO:0000313" key="12">
    <source>
        <dbReference type="EMBL" id="ADY27666.1"/>
    </source>
</evidence>
<proteinExistence type="inferred from homology"/>
<dbReference type="InterPro" id="IPR011066">
    <property type="entry name" value="MscS_channel_C_sf"/>
</dbReference>
<dbReference type="GO" id="GO:0005886">
    <property type="term" value="C:plasma membrane"/>
    <property type="evidence" value="ECO:0007669"/>
    <property type="project" value="UniProtKB-SubCell"/>
</dbReference>
<feature type="transmembrane region" description="Helical" evidence="8">
    <location>
        <begin position="139"/>
        <end position="158"/>
    </location>
</feature>
<keyword evidence="3" id="KW-1003">Cell membrane</keyword>
<keyword evidence="4 8" id="KW-0812">Transmembrane</keyword>
<name>F0RQV7_DEIPM</name>
<organism evidence="12 13">
    <name type="scientific">Deinococcus proteolyticus (strain ATCC 35074 / DSM 20540 / JCM 6276 / NBRC 101906 / NCIMB 13154 / VKM Ac-1939 / CCM 2703 / MRP)</name>
    <dbReference type="NCBI Taxonomy" id="693977"/>
    <lineage>
        <taxon>Bacteria</taxon>
        <taxon>Thermotogati</taxon>
        <taxon>Deinococcota</taxon>
        <taxon>Deinococci</taxon>
        <taxon>Deinococcales</taxon>
        <taxon>Deinococcaceae</taxon>
        <taxon>Deinococcus</taxon>
    </lineage>
</organism>
<dbReference type="InterPro" id="IPR049278">
    <property type="entry name" value="MS_channel_C"/>
</dbReference>
<evidence type="ECO:0000256" key="7">
    <source>
        <dbReference type="SAM" id="MobiDB-lite"/>
    </source>
</evidence>
<geneLocation type="plasmid" evidence="12 13">
    <name>pDEIPR03</name>
</geneLocation>
<dbReference type="Gene3D" id="3.30.70.100">
    <property type="match status" value="1"/>
</dbReference>
<feature type="domain" description="Mechanosensitive ion channel MscS C-terminal" evidence="10">
    <location>
        <begin position="253"/>
        <end position="341"/>
    </location>
</feature>
<evidence type="ECO:0000256" key="5">
    <source>
        <dbReference type="ARBA" id="ARBA00022989"/>
    </source>
</evidence>
<dbReference type="KEGG" id="dpt:Deipr_2551"/>
<dbReference type="Pfam" id="PF00924">
    <property type="entry name" value="MS_channel_2nd"/>
    <property type="match status" value="1"/>
</dbReference>
<keyword evidence="12" id="KW-0614">Plasmid</keyword>
<feature type="domain" description="Mechanosensitive ion channel MscS" evidence="9">
    <location>
        <begin position="182"/>
        <end position="244"/>
    </location>
</feature>
<feature type="transmembrane region" description="Helical" evidence="8">
    <location>
        <begin position="164"/>
        <end position="183"/>
    </location>
</feature>
<dbReference type="Pfam" id="PF21088">
    <property type="entry name" value="MS_channel_1st"/>
    <property type="match status" value="1"/>
</dbReference>
<evidence type="ECO:0000256" key="3">
    <source>
        <dbReference type="ARBA" id="ARBA00022475"/>
    </source>
</evidence>
<dbReference type="GO" id="GO:0008381">
    <property type="term" value="F:mechanosensitive monoatomic ion channel activity"/>
    <property type="evidence" value="ECO:0007669"/>
    <property type="project" value="InterPro"/>
</dbReference>
<feature type="transmembrane region" description="Helical" evidence="8">
    <location>
        <begin position="51"/>
        <end position="73"/>
    </location>
</feature>
<evidence type="ECO:0000256" key="8">
    <source>
        <dbReference type="SAM" id="Phobius"/>
    </source>
</evidence>